<evidence type="ECO:0008006" key="4">
    <source>
        <dbReference type="Google" id="ProtNLM"/>
    </source>
</evidence>
<dbReference type="AlphaFoldDB" id="A0A1R3WXH0"/>
<dbReference type="PROSITE" id="PS51257">
    <property type="entry name" value="PROKAR_LIPOPROTEIN"/>
    <property type="match status" value="1"/>
</dbReference>
<dbReference type="STRING" id="1317125.SAMN05444128_0992"/>
<proteinExistence type="predicted"/>
<reference evidence="3" key="1">
    <citation type="submission" date="2017-01" db="EMBL/GenBank/DDBJ databases">
        <authorList>
            <person name="Varghese N."/>
            <person name="Submissions S."/>
        </authorList>
    </citation>
    <scope>NUCLEOTIDE SEQUENCE [LARGE SCALE GENOMIC DNA]</scope>
    <source>
        <strain evidence="3">LP100</strain>
    </source>
</reference>
<gene>
    <name evidence="2" type="ORF">SAMN05444128_0992</name>
</gene>
<feature type="signal peptide" evidence="1">
    <location>
        <begin position="1"/>
        <end position="22"/>
    </location>
</feature>
<keyword evidence="1" id="KW-0732">Signal</keyword>
<name>A0A1R3WXH0_9BACT</name>
<dbReference type="Proteomes" id="UP000187181">
    <property type="component" value="Unassembled WGS sequence"/>
</dbReference>
<keyword evidence="3" id="KW-1185">Reference proteome</keyword>
<organism evidence="2 3">
    <name type="scientific">Pontibacter indicus</name>
    <dbReference type="NCBI Taxonomy" id="1317125"/>
    <lineage>
        <taxon>Bacteria</taxon>
        <taxon>Pseudomonadati</taxon>
        <taxon>Bacteroidota</taxon>
        <taxon>Cytophagia</taxon>
        <taxon>Cytophagales</taxon>
        <taxon>Hymenobacteraceae</taxon>
        <taxon>Pontibacter</taxon>
    </lineage>
</organism>
<protein>
    <recommendedName>
        <fullName evidence="4">YARHG domain-containing protein</fullName>
    </recommendedName>
</protein>
<dbReference type="OrthoDB" id="333971at2"/>
<accession>A0A1R3WXH0</accession>
<evidence type="ECO:0000256" key="1">
    <source>
        <dbReference type="SAM" id="SignalP"/>
    </source>
</evidence>
<dbReference type="RefSeq" id="WP_076666354.1">
    <property type="nucleotide sequence ID" value="NZ_FTPP01000001.1"/>
</dbReference>
<dbReference type="EMBL" id="FTPP01000001">
    <property type="protein sequence ID" value="SIT81582.1"/>
    <property type="molecule type" value="Genomic_DNA"/>
</dbReference>
<evidence type="ECO:0000313" key="2">
    <source>
        <dbReference type="EMBL" id="SIT81582.1"/>
    </source>
</evidence>
<sequence length="532" mass="60427">MQHLYPKTALLLLLTLLLSSCADDNFYQQDALVQPGEYELPPAGTDSVWAVAGRHYDRSWFHRLFWGDHHRDSWTTPVKLPIFDLAKVNGGMKVLKKGGGYQTSSFQLQDSLGRTYAFRSIDKDPVLVLAKFWRPTFVTNILRDQISSANPYGALIIPDLAHAAGVYHTSPTLYYVPKSDTAFGEYAGAVQGKVYMLEQKFVSMADTLGMFGNVSGFVDSEDALRSRYETNTHHFDQKAFARARLLDVLVGDWDRHKGQWDWAAYATQTDTTYRPIPKDRDQVFLKMNDGAIPAIATSKLLARKFNSFGPKIRDVKALMINARFIDERLLHELTRDEWIAIAEDMQQRLTDEVIERAVKNLPHPIYTLKGETTIQNLKSRRDQLPVVAEEMYEILAGEVTIAGTDQTDIFQVRRLDDERTEVKLIRPARAAIPEKVLYQRVFLRNETEKITLHGLSGDDQFLIEGDVADGILVEVYGGLGEDEITDKSAVKGWRKMTHIYDTERGNEIDFGTEAKDLTTRDVKVHAYDREGN</sequence>
<feature type="chain" id="PRO_5012729401" description="YARHG domain-containing protein" evidence="1">
    <location>
        <begin position="23"/>
        <end position="532"/>
    </location>
</feature>
<evidence type="ECO:0000313" key="3">
    <source>
        <dbReference type="Proteomes" id="UP000187181"/>
    </source>
</evidence>